<dbReference type="GO" id="GO:0005524">
    <property type="term" value="F:ATP binding"/>
    <property type="evidence" value="ECO:0007669"/>
    <property type="project" value="UniProtKB-KW"/>
</dbReference>
<feature type="domain" description="ABC transporter" evidence="10">
    <location>
        <begin position="263"/>
        <end position="510"/>
    </location>
</feature>
<dbReference type="SMART" id="SM00382">
    <property type="entry name" value="AAA"/>
    <property type="match status" value="2"/>
</dbReference>
<dbReference type="RefSeq" id="WP_380673377.1">
    <property type="nucleotide sequence ID" value="NZ_JBHTCJ010000024.1"/>
</dbReference>
<evidence type="ECO:0000313" key="12">
    <source>
        <dbReference type="Proteomes" id="UP001596504"/>
    </source>
</evidence>
<proteinExistence type="predicted"/>
<dbReference type="PROSITE" id="PS50893">
    <property type="entry name" value="ABC_TRANSPORTER_2"/>
    <property type="match status" value="2"/>
</dbReference>
<dbReference type="Proteomes" id="UP001596504">
    <property type="component" value="Unassembled WGS sequence"/>
</dbReference>
<evidence type="ECO:0000259" key="10">
    <source>
        <dbReference type="PROSITE" id="PS50893"/>
    </source>
</evidence>
<comment type="caution">
    <text evidence="11">The sequence shown here is derived from an EMBL/GenBank/DDBJ whole genome shotgun (WGS) entry which is preliminary data.</text>
</comment>
<evidence type="ECO:0000256" key="6">
    <source>
        <dbReference type="ARBA" id="ARBA00022840"/>
    </source>
</evidence>
<sequence>MGAAPPLVEMSGVTKRYGGVLACDGVDLTIRAGEVHALLGENGAGKSTLMKVLSGDIADHAGAVSIEGHPVQFAKPADAQAAGIAMIHQELDLVPGLSVAENLHLGREPRTRLGTVDRRAMDRRTRELLTRTGIDIDPARPVGALRVGEQQLVTIARALALEARVLIMDEPTSALSTAEVERLFGVIGELRRAGTGIVYISHRMDEIGQIADRATVLRNGREVAEFDAQRMSAEQAAEAMVGRSVRTRFAETEAKSELGEELLRLRDFAVRPRRSRVGRREPDGVDLTVRRGEIVGLCGLLGSGRTELLESLFGAGSPGTWEGEVVLDGRAVRPSSPRRALQAGIAFVPEDRRGSGLVLEHSVVANTVLSVLGALGRAGLVRRRRELGATERSVEQLKVKLGRTTDPVGTLSGGNQQKVVFGRMLLTEPRLLLLDDPTRGVDIGAKAEIYQLLGEIAERGIGVLLASSELPELVGACHRVVVLRGGRSVAEFDTAAAGEAELLAAAMGEGNGGSDVDETEVGSARGGAR</sequence>
<evidence type="ECO:0000313" key="11">
    <source>
        <dbReference type="EMBL" id="MFC7345026.1"/>
    </source>
</evidence>
<accession>A0ABW2LTX8</accession>
<dbReference type="Gene3D" id="3.40.50.300">
    <property type="entry name" value="P-loop containing nucleotide triphosphate hydrolases"/>
    <property type="match status" value="2"/>
</dbReference>
<keyword evidence="2" id="KW-1003">Cell membrane</keyword>
<dbReference type="Pfam" id="PF00005">
    <property type="entry name" value="ABC_tran"/>
    <property type="match status" value="2"/>
</dbReference>
<dbReference type="PANTHER" id="PTHR43790">
    <property type="entry name" value="CARBOHYDRATE TRANSPORT ATP-BINDING PROTEIN MG119-RELATED"/>
    <property type="match status" value="1"/>
</dbReference>
<dbReference type="PROSITE" id="PS00211">
    <property type="entry name" value="ABC_TRANSPORTER_1"/>
    <property type="match status" value="1"/>
</dbReference>
<evidence type="ECO:0000256" key="9">
    <source>
        <dbReference type="SAM" id="MobiDB-lite"/>
    </source>
</evidence>
<evidence type="ECO:0000256" key="2">
    <source>
        <dbReference type="ARBA" id="ARBA00022475"/>
    </source>
</evidence>
<dbReference type="InterPro" id="IPR017871">
    <property type="entry name" value="ABC_transporter-like_CS"/>
</dbReference>
<evidence type="ECO:0000256" key="1">
    <source>
        <dbReference type="ARBA" id="ARBA00022448"/>
    </source>
</evidence>
<keyword evidence="12" id="KW-1185">Reference proteome</keyword>
<dbReference type="CDD" id="cd03215">
    <property type="entry name" value="ABC_Carb_Monos_II"/>
    <property type="match status" value="1"/>
</dbReference>
<evidence type="ECO:0000256" key="4">
    <source>
        <dbReference type="ARBA" id="ARBA00022737"/>
    </source>
</evidence>
<keyword evidence="4" id="KW-0677">Repeat</keyword>
<evidence type="ECO:0000256" key="3">
    <source>
        <dbReference type="ARBA" id="ARBA00022597"/>
    </source>
</evidence>
<keyword evidence="1" id="KW-0813">Transport</keyword>
<protein>
    <submittedName>
        <fullName evidence="11">Sugar ABC transporter ATP-binding protein</fullName>
    </submittedName>
</protein>
<dbReference type="SUPFAM" id="SSF52540">
    <property type="entry name" value="P-loop containing nucleoside triphosphate hydrolases"/>
    <property type="match status" value="2"/>
</dbReference>
<keyword evidence="5" id="KW-0547">Nucleotide-binding</keyword>
<dbReference type="InterPro" id="IPR003439">
    <property type="entry name" value="ABC_transporter-like_ATP-bd"/>
</dbReference>
<feature type="domain" description="ABC transporter" evidence="10">
    <location>
        <begin position="8"/>
        <end position="244"/>
    </location>
</feature>
<reference evidence="12" key="1">
    <citation type="journal article" date="2019" name="Int. J. Syst. Evol. Microbiol.">
        <title>The Global Catalogue of Microorganisms (GCM) 10K type strain sequencing project: providing services to taxonomists for standard genome sequencing and annotation.</title>
        <authorList>
            <consortium name="The Broad Institute Genomics Platform"/>
            <consortium name="The Broad Institute Genome Sequencing Center for Infectious Disease"/>
            <person name="Wu L."/>
            <person name="Ma J."/>
        </authorList>
    </citation>
    <scope>NUCLEOTIDE SEQUENCE [LARGE SCALE GENOMIC DNA]</scope>
    <source>
        <strain evidence="12">WLHS5</strain>
    </source>
</reference>
<dbReference type="CDD" id="cd03216">
    <property type="entry name" value="ABC_Carb_Monos_I"/>
    <property type="match status" value="1"/>
</dbReference>
<dbReference type="InterPro" id="IPR003593">
    <property type="entry name" value="AAA+_ATPase"/>
</dbReference>
<evidence type="ECO:0000256" key="8">
    <source>
        <dbReference type="ARBA" id="ARBA00023136"/>
    </source>
</evidence>
<evidence type="ECO:0000256" key="7">
    <source>
        <dbReference type="ARBA" id="ARBA00022967"/>
    </source>
</evidence>
<feature type="region of interest" description="Disordered" evidence="9">
    <location>
        <begin position="508"/>
        <end position="529"/>
    </location>
</feature>
<organism evidence="11 12">
    <name type="scientific">Saccharopolyspora griseoalba</name>
    <dbReference type="NCBI Taxonomy" id="1431848"/>
    <lineage>
        <taxon>Bacteria</taxon>
        <taxon>Bacillati</taxon>
        <taxon>Actinomycetota</taxon>
        <taxon>Actinomycetes</taxon>
        <taxon>Pseudonocardiales</taxon>
        <taxon>Pseudonocardiaceae</taxon>
        <taxon>Saccharopolyspora</taxon>
    </lineage>
</organism>
<dbReference type="InterPro" id="IPR027417">
    <property type="entry name" value="P-loop_NTPase"/>
</dbReference>
<dbReference type="EMBL" id="JBHTCJ010000024">
    <property type="protein sequence ID" value="MFC7345026.1"/>
    <property type="molecule type" value="Genomic_DNA"/>
</dbReference>
<evidence type="ECO:0000256" key="5">
    <source>
        <dbReference type="ARBA" id="ARBA00022741"/>
    </source>
</evidence>
<name>A0ABW2LTX8_9PSEU</name>
<dbReference type="InterPro" id="IPR050107">
    <property type="entry name" value="ABC_carbohydrate_import_ATPase"/>
</dbReference>
<keyword evidence="8" id="KW-0472">Membrane</keyword>
<dbReference type="PANTHER" id="PTHR43790:SF3">
    <property type="entry name" value="D-ALLOSE IMPORT ATP-BINDING PROTEIN ALSA-RELATED"/>
    <property type="match status" value="1"/>
</dbReference>
<gene>
    <name evidence="11" type="ORF">ACFQRI_26745</name>
</gene>
<keyword evidence="6 11" id="KW-0067">ATP-binding</keyword>
<keyword evidence="7" id="KW-1278">Translocase</keyword>
<keyword evidence="3" id="KW-0762">Sugar transport</keyword>